<keyword evidence="1" id="KW-0472">Membrane</keyword>
<evidence type="ECO:0000313" key="2">
    <source>
        <dbReference type="EMBL" id="PIT39743.1"/>
    </source>
</evidence>
<dbReference type="AlphaFoldDB" id="A0A2N9X7M5"/>
<keyword evidence="3" id="KW-1185">Reference proteome</keyword>
<evidence type="ECO:0000256" key="1">
    <source>
        <dbReference type="SAM" id="Phobius"/>
    </source>
</evidence>
<accession>A0A2N9X7M5</accession>
<dbReference type="EMBL" id="MEIL01000024">
    <property type="protein sequence ID" value="PIT39743.1"/>
    <property type="molecule type" value="Genomic_DNA"/>
</dbReference>
<gene>
    <name evidence="2" type="ORF">BHC54_04500</name>
</gene>
<dbReference type="RefSeq" id="WP_100151937.1">
    <property type="nucleotide sequence ID" value="NZ_MEIL01000024.1"/>
</dbReference>
<sequence>MLKRLDLHNQDKNFWIGTLISAMLSIVAIYYATYYYRVYIHGIETSATVETVYKYQKKGTDYYELTAKYLDKNNNVVISKDIKTWINVHEGEKIKILYNRYSPEIADIKDNDLTKINLWFYFACAIFISCCTASVYRQNKQNHN</sequence>
<reference evidence="2" key="1">
    <citation type="journal article" date="2017" name="MBio">
        <title>Type VI secretion-mediated competition in the bee gut microbiome.</title>
        <authorList>
            <person name="Steele M.I."/>
            <person name="Kwong W.K."/>
            <person name="Powell J.E."/>
            <person name="Whiteley M."/>
            <person name="Moran N.A."/>
        </authorList>
    </citation>
    <scope>NUCLEOTIDE SEQUENCE [LARGE SCALE GENOMIC DNA]</scope>
    <source>
        <strain evidence="2">WkB273</strain>
    </source>
</reference>
<keyword evidence="1" id="KW-0812">Transmembrane</keyword>
<feature type="transmembrane region" description="Helical" evidence="1">
    <location>
        <begin position="118"/>
        <end position="136"/>
    </location>
</feature>
<protein>
    <recommendedName>
        <fullName evidence="4">DUF3592 domain-containing protein</fullName>
    </recommendedName>
</protein>
<organism evidence="2 3">
    <name type="scientific">Snodgrassella alvi</name>
    <dbReference type="NCBI Taxonomy" id="1196083"/>
    <lineage>
        <taxon>Bacteria</taxon>
        <taxon>Pseudomonadati</taxon>
        <taxon>Pseudomonadota</taxon>
        <taxon>Betaproteobacteria</taxon>
        <taxon>Neisseriales</taxon>
        <taxon>Neisseriaceae</taxon>
        <taxon>Snodgrassella</taxon>
    </lineage>
</organism>
<evidence type="ECO:0008006" key="4">
    <source>
        <dbReference type="Google" id="ProtNLM"/>
    </source>
</evidence>
<comment type="caution">
    <text evidence="2">The sequence shown here is derived from an EMBL/GenBank/DDBJ whole genome shotgun (WGS) entry which is preliminary data.</text>
</comment>
<dbReference type="Proteomes" id="UP000230202">
    <property type="component" value="Unassembled WGS sequence"/>
</dbReference>
<feature type="transmembrane region" description="Helical" evidence="1">
    <location>
        <begin position="12"/>
        <end position="32"/>
    </location>
</feature>
<evidence type="ECO:0000313" key="3">
    <source>
        <dbReference type="Proteomes" id="UP000230202"/>
    </source>
</evidence>
<keyword evidence="1" id="KW-1133">Transmembrane helix</keyword>
<name>A0A2N9X7M5_9NEIS</name>
<proteinExistence type="predicted"/>